<evidence type="ECO:0000256" key="4">
    <source>
        <dbReference type="ARBA" id="ARBA00023163"/>
    </source>
</evidence>
<gene>
    <name evidence="6" type="ORF">Pan54_14680</name>
</gene>
<evidence type="ECO:0000256" key="3">
    <source>
        <dbReference type="ARBA" id="ARBA00023125"/>
    </source>
</evidence>
<dbReference type="GO" id="GO:0006352">
    <property type="term" value="P:DNA-templated transcription initiation"/>
    <property type="evidence" value="ECO:0007669"/>
    <property type="project" value="InterPro"/>
</dbReference>
<dbReference type="PANTHER" id="PTHR43133:SF8">
    <property type="entry name" value="RNA POLYMERASE SIGMA FACTOR HI_1459-RELATED"/>
    <property type="match status" value="1"/>
</dbReference>
<evidence type="ECO:0000259" key="5">
    <source>
        <dbReference type="Pfam" id="PF04542"/>
    </source>
</evidence>
<dbReference type="EMBL" id="SJPG01000001">
    <property type="protein sequence ID" value="TWT60741.1"/>
    <property type="molecule type" value="Genomic_DNA"/>
</dbReference>
<dbReference type="GO" id="GO:0016987">
    <property type="term" value="F:sigma factor activity"/>
    <property type="evidence" value="ECO:0007669"/>
    <property type="project" value="UniProtKB-KW"/>
</dbReference>
<dbReference type="AlphaFoldDB" id="A0A5C5XEB1"/>
<dbReference type="InterPro" id="IPR039425">
    <property type="entry name" value="RNA_pol_sigma-70-like"/>
</dbReference>
<keyword evidence="3" id="KW-0238">DNA-binding</keyword>
<dbReference type="InterPro" id="IPR007627">
    <property type="entry name" value="RNA_pol_sigma70_r2"/>
</dbReference>
<dbReference type="InterPro" id="IPR013325">
    <property type="entry name" value="RNA_pol_sigma_r2"/>
</dbReference>
<protein>
    <submittedName>
        <fullName evidence="6">RNA polymerase sigma factor SigW</fullName>
    </submittedName>
</protein>
<keyword evidence="7" id="KW-1185">Reference proteome</keyword>
<evidence type="ECO:0000313" key="6">
    <source>
        <dbReference type="EMBL" id="TWT60741.1"/>
    </source>
</evidence>
<accession>A0A5C5XEB1</accession>
<dbReference type="InterPro" id="IPR014284">
    <property type="entry name" value="RNA_pol_sigma-70_dom"/>
</dbReference>
<dbReference type="Proteomes" id="UP000316095">
    <property type="component" value="Unassembled WGS sequence"/>
</dbReference>
<comment type="caution">
    <text evidence="6">The sequence shown here is derived from an EMBL/GenBank/DDBJ whole genome shotgun (WGS) entry which is preliminary data.</text>
</comment>
<evidence type="ECO:0000256" key="2">
    <source>
        <dbReference type="ARBA" id="ARBA00023082"/>
    </source>
</evidence>
<evidence type="ECO:0000256" key="1">
    <source>
        <dbReference type="ARBA" id="ARBA00023015"/>
    </source>
</evidence>
<dbReference type="Pfam" id="PF04542">
    <property type="entry name" value="Sigma70_r2"/>
    <property type="match status" value="1"/>
</dbReference>
<sequence length="197" mass="22873">MIDLSSPTSQTLLAKLRTNTPDETAWDEFVNLYGKRIYSWCRGRGLQAVDAEDVTQNVLVRLTKVMLRFEYDSSMSFRCWLRTVVQNLVNDFLRDRVRATDDGKVACMMSRLEEAEATQDLLSRLDDLFDLELLEEAKARVRIRVSNARWKAWSLMAEKNLPANEVSRMIGMKVETVFTARSQIQEMIRNEVSLLER</sequence>
<organism evidence="6 7">
    <name type="scientific">Rubinisphaera italica</name>
    <dbReference type="NCBI Taxonomy" id="2527969"/>
    <lineage>
        <taxon>Bacteria</taxon>
        <taxon>Pseudomonadati</taxon>
        <taxon>Planctomycetota</taxon>
        <taxon>Planctomycetia</taxon>
        <taxon>Planctomycetales</taxon>
        <taxon>Planctomycetaceae</taxon>
        <taxon>Rubinisphaera</taxon>
    </lineage>
</organism>
<name>A0A5C5XEB1_9PLAN</name>
<dbReference type="GO" id="GO:0003677">
    <property type="term" value="F:DNA binding"/>
    <property type="evidence" value="ECO:0007669"/>
    <property type="project" value="UniProtKB-KW"/>
</dbReference>
<reference evidence="6 7" key="1">
    <citation type="submission" date="2019-02" db="EMBL/GenBank/DDBJ databases">
        <title>Deep-cultivation of Planctomycetes and their phenomic and genomic characterization uncovers novel biology.</title>
        <authorList>
            <person name="Wiegand S."/>
            <person name="Jogler M."/>
            <person name="Boedeker C."/>
            <person name="Pinto D."/>
            <person name="Vollmers J."/>
            <person name="Rivas-Marin E."/>
            <person name="Kohn T."/>
            <person name="Peeters S.H."/>
            <person name="Heuer A."/>
            <person name="Rast P."/>
            <person name="Oberbeckmann S."/>
            <person name="Bunk B."/>
            <person name="Jeske O."/>
            <person name="Meyerdierks A."/>
            <person name="Storesund J.E."/>
            <person name="Kallscheuer N."/>
            <person name="Luecker S."/>
            <person name="Lage O.M."/>
            <person name="Pohl T."/>
            <person name="Merkel B.J."/>
            <person name="Hornburger P."/>
            <person name="Mueller R.-W."/>
            <person name="Bruemmer F."/>
            <person name="Labrenz M."/>
            <person name="Spormann A.M."/>
            <person name="Op Den Camp H."/>
            <person name="Overmann J."/>
            <person name="Amann R."/>
            <person name="Jetten M.S.M."/>
            <person name="Mascher T."/>
            <person name="Medema M.H."/>
            <person name="Devos D.P."/>
            <person name="Kaster A.-K."/>
            <person name="Ovreas L."/>
            <person name="Rohde M."/>
            <person name="Galperin M.Y."/>
            <person name="Jogler C."/>
        </authorList>
    </citation>
    <scope>NUCLEOTIDE SEQUENCE [LARGE SCALE GENOMIC DNA]</scope>
    <source>
        <strain evidence="6 7">Pan54</strain>
    </source>
</reference>
<evidence type="ECO:0000313" key="7">
    <source>
        <dbReference type="Proteomes" id="UP000316095"/>
    </source>
</evidence>
<dbReference type="RefSeq" id="WP_146502824.1">
    <property type="nucleotide sequence ID" value="NZ_SJPG01000001.1"/>
</dbReference>
<dbReference type="Gene3D" id="1.10.1740.10">
    <property type="match status" value="1"/>
</dbReference>
<keyword evidence="4" id="KW-0804">Transcription</keyword>
<dbReference type="PANTHER" id="PTHR43133">
    <property type="entry name" value="RNA POLYMERASE ECF-TYPE SIGMA FACTO"/>
    <property type="match status" value="1"/>
</dbReference>
<proteinExistence type="predicted"/>
<dbReference type="NCBIfam" id="TIGR02937">
    <property type="entry name" value="sigma70-ECF"/>
    <property type="match status" value="1"/>
</dbReference>
<keyword evidence="1" id="KW-0805">Transcription regulation</keyword>
<keyword evidence="2" id="KW-0731">Sigma factor</keyword>
<dbReference type="OrthoDB" id="284734at2"/>
<dbReference type="SUPFAM" id="SSF88946">
    <property type="entry name" value="Sigma2 domain of RNA polymerase sigma factors"/>
    <property type="match status" value="1"/>
</dbReference>
<feature type="domain" description="RNA polymerase sigma-70 region 2" evidence="5">
    <location>
        <begin position="30"/>
        <end position="98"/>
    </location>
</feature>